<dbReference type="Proteomes" id="UP000255248">
    <property type="component" value="Unassembled WGS sequence"/>
</dbReference>
<keyword evidence="1" id="KW-0175">Coiled coil</keyword>
<dbReference type="GO" id="GO:0016740">
    <property type="term" value="F:transferase activity"/>
    <property type="evidence" value="ECO:0007669"/>
    <property type="project" value="UniProtKB-KW"/>
</dbReference>
<dbReference type="OrthoDB" id="9775513at2"/>
<dbReference type="RefSeq" id="WP_024522459.1">
    <property type="nucleotide sequence ID" value="NZ_CP065626.1"/>
</dbReference>
<dbReference type="EMBL" id="UFXZ01000001">
    <property type="protein sequence ID" value="STC86573.1"/>
    <property type="molecule type" value="Genomic_DNA"/>
</dbReference>
<dbReference type="PANTHER" id="PTHR30386:SF17">
    <property type="entry name" value="ALKALINE PROTEASE SECRETION PROTEIN APRE"/>
    <property type="match status" value="1"/>
</dbReference>
<name>A0A376DBT1_9GAMM</name>
<evidence type="ECO:0000313" key="2">
    <source>
        <dbReference type="EMBL" id="STC86573.1"/>
    </source>
</evidence>
<evidence type="ECO:0000313" key="3">
    <source>
        <dbReference type="Proteomes" id="UP000255248"/>
    </source>
</evidence>
<gene>
    <name evidence="2" type="ORF">NCTC12121_01194</name>
</gene>
<dbReference type="AlphaFoldDB" id="A0A376DBT1"/>
<feature type="coiled-coil region" evidence="1">
    <location>
        <begin position="233"/>
        <end position="260"/>
    </location>
</feature>
<dbReference type="InterPro" id="IPR050739">
    <property type="entry name" value="MFP"/>
</dbReference>
<dbReference type="Gene3D" id="2.40.50.100">
    <property type="match status" value="1"/>
</dbReference>
<proteinExistence type="predicted"/>
<protein>
    <submittedName>
        <fullName evidence="2">Dihydrolipoamide acetyltransferase</fullName>
    </submittedName>
</protein>
<keyword evidence="2" id="KW-0808">Transferase</keyword>
<sequence>MTKQHFYLSVKAVQKPLLAGTVGVAVLLYISFSKIDIVSPGQGVITGENDKVEIKSPNSGFINKFNLHEGDSVEKGMVLFSYTNLDYTYKGLTLKDIIDFNRDKINYLKKDSALLKSLLITSTSSPQQQETLSSSGYADLSYFSFKAEYDAILLDEQSLNEKEKLLQQEVQLREKQISYLQRKDSLLKKGGASDIDIINNLSDIDRQKTELINVKMSFLTLRNDLENAKTQFKTKLYDKINSIREQIDTLQKNNIENQGELKLMNDKVSTNIVTAPFSGKILKIENNLKQGSFIEQYQSIMTVKQDTNGQVIEAKFDTKYRPYLYQGASVKISVNSTAFKKNFSARIAKISPDSFVDNTRGNTEYRYYSVTIDSFQDIDTSKLPEGIEVNVFATSKKVSILEYMIATLKSDMTFNVW</sequence>
<organism evidence="2 3">
    <name type="scientific">Edwardsiella hoshinae</name>
    <dbReference type="NCBI Taxonomy" id="93378"/>
    <lineage>
        <taxon>Bacteria</taxon>
        <taxon>Pseudomonadati</taxon>
        <taxon>Pseudomonadota</taxon>
        <taxon>Gammaproteobacteria</taxon>
        <taxon>Enterobacterales</taxon>
        <taxon>Hafniaceae</taxon>
        <taxon>Edwardsiella</taxon>
    </lineage>
</organism>
<dbReference type="PANTHER" id="PTHR30386">
    <property type="entry name" value="MEMBRANE FUSION SUBUNIT OF EMRAB-TOLC MULTIDRUG EFFLUX PUMP"/>
    <property type="match status" value="1"/>
</dbReference>
<accession>A0A376DBT1</accession>
<reference evidence="2 3" key="1">
    <citation type="submission" date="2018-06" db="EMBL/GenBank/DDBJ databases">
        <authorList>
            <consortium name="Pathogen Informatics"/>
            <person name="Doyle S."/>
        </authorList>
    </citation>
    <scope>NUCLEOTIDE SEQUENCE [LARGE SCALE GENOMIC DNA]</scope>
    <source>
        <strain evidence="2 3">NCTC12121</strain>
    </source>
</reference>
<evidence type="ECO:0000256" key="1">
    <source>
        <dbReference type="SAM" id="Coils"/>
    </source>
</evidence>